<dbReference type="GO" id="GO:0031388">
    <property type="term" value="P:organic acid phosphorylation"/>
    <property type="evidence" value="ECO:0007669"/>
    <property type="project" value="UniProtKB-UniRule"/>
</dbReference>
<organism evidence="5 6">
    <name type="scientific">Echinicola soli</name>
    <dbReference type="NCBI Taxonomy" id="2591634"/>
    <lineage>
        <taxon>Bacteria</taxon>
        <taxon>Pseudomonadati</taxon>
        <taxon>Bacteroidota</taxon>
        <taxon>Cytophagia</taxon>
        <taxon>Cytophagales</taxon>
        <taxon>Cyclobacteriaceae</taxon>
        <taxon>Echinicola</taxon>
    </lineage>
</organism>
<accession>A0A514CMI1</accession>
<dbReference type="InterPro" id="IPR018197">
    <property type="entry name" value="Glycerate_kinase_RE-like"/>
</dbReference>
<dbReference type="Proteomes" id="UP000316614">
    <property type="component" value="Chromosome"/>
</dbReference>
<evidence type="ECO:0000256" key="4">
    <source>
        <dbReference type="PIRNR" id="PIRNR006078"/>
    </source>
</evidence>
<dbReference type="KEGG" id="echi:FKX85_18900"/>
<evidence type="ECO:0000256" key="1">
    <source>
        <dbReference type="ARBA" id="ARBA00006284"/>
    </source>
</evidence>
<dbReference type="InterPro" id="IPR036129">
    <property type="entry name" value="Glycerate_kinase_sf"/>
</dbReference>
<dbReference type="InterPro" id="IPR004381">
    <property type="entry name" value="Glycerate_kinase"/>
</dbReference>
<evidence type="ECO:0000256" key="2">
    <source>
        <dbReference type="ARBA" id="ARBA00022679"/>
    </source>
</evidence>
<evidence type="ECO:0000313" key="5">
    <source>
        <dbReference type="EMBL" id="QDH81000.1"/>
    </source>
</evidence>
<keyword evidence="3 4" id="KW-0418">Kinase</keyword>
<dbReference type="Pfam" id="PF02595">
    <property type="entry name" value="Gly_kinase"/>
    <property type="match status" value="1"/>
</dbReference>
<comment type="similarity">
    <text evidence="1 4">Belongs to the glycerate kinase type-1 family.</text>
</comment>
<dbReference type="OrthoDB" id="9774290at2"/>
<dbReference type="Gene3D" id="3.90.1510.10">
    <property type="entry name" value="Glycerate kinase, domain 2"/>
    <property type="match status" value="1"/>
</dbReference>
<dbReference type="Gene3D" id="3.40.50.10350">
    <property type="entry name" value="Glycerate kinase, domain 1"/>
    <property type="match status" value="1"/>
</dbReference>
<dbReference type="GO" id="GO:0008887">
    <property type="term" value="F:glycerate kinase activity"/>
    <property type="evidence" value="ECO:0007669"/>
    <property type="project" value="UniProtKB-UniRule"/>
</dbReference>
<dbReference type="PIRSF" id="PIRSF006078">
    <property type="entry name" value="GlxK"/>
    <property type="match status" value="1"/>
</dbReference>
<dbReference type="InterPro" id="IPR018193">
    <property type="entry name" value="Glyc_kinase_flavodox-like_fold"/>
</dbReference>
<name>A0A514CMI1_9BACT</name>
<evidence type="ECO:0000256" key="3">
    <source>
        <dbReference type="ARBA" id="ARBA00022777"/>
    </source>
</evidence>
<dbReference type="AlphaFoldDB" id="A0A514CMI1"/>
<sequence>MNILIAPNAFKGTISADRAAALIKETLDEHFHQANFQLCPIADGGDGTCFLLGKQLKLNEIPVIGLNAIGNIKQGSIFLNKSHKEALVDVSTLSGLDGLEAYEVNAKVTSSYGTGLLVLEAIRQGVDHIILGLGGSATVDMGTGILRAFGYLFLDAQGREIPMFSPGFLSKVAYIQRPPKRHSIRFTCLCDVDNTFFGNQGAVPVFGPQKGLKGDDQQAHEQAAERVFELMNAKGNRALKDQPGFGAAGGIALGLSAFFPVEIKQGAHYFFEQVGMEQKVRWADWVITGEGKFDHQSSSGKGSYELLQLAIKQGKKSILITSGGEKEGIKSGFDEVINLPGLNFSKRNVGKAAEKQLKSSLKEFLSNSDFGKKD</sequence>
<gene>
    <name evidence="5" type="ORF">FKX85_18900</name>
</gene>
<dbReference type="NCBIfam" id="TIGR00045">
    <property type="entry name" value="glycerate kinase"/>
    <property type="match status" value="1"/>
</dbReference>
<dbReference type="SUPFAM" id="SSF110738">
    <property type="entry name" value="Glycerate kinase I"/>
    <property type="match status" value="1"/>
</dbReference>
<protein>
    <submittedName>
        <fullName evidence="5">Glycerate kinase</fullName>
    </submittedName>
</protein>
<keyword evidence="2 4" id="KW-0808">Transferase</keyword>
<dbReference type="EMBL" id="CP041253">
    <property type="protein sequence ID" value="QDH81000.1"/>
    <property type="molecule type" value="Genomic_DNA"/>
</dbReference>
<dbReference type="RefSeq" id="WP_141616216.1">
    <property type="nucleotide sequence ID" value="NZ_CP041253.1"/>
</dbReference>
<dbReference type="PANTHER" id="PTHR21599">
    <property type="entry name" value="GLYCERATE KINASE"/>
    <property type="match status" value="1"/>
</dbReference>
<keyword evidence="6" id="KW-1185">Reference proteome</keyword>
<reference evidence="5 6" key="1">
    <citation type="submission" date="2019-06" db="EMBL/GenBank/DDBJ databases">
        <title>Echinicola alkalisoli sp. nov. isolated from saline soil.</title>
        <authorList>
            <person name="Sun J.-Q."/>
            <person name="Xu L."/>
        </authorList>
    </citation>
    <scope>NUCLEOTIDE SEQUENCE [LARGE SCALE GENOMIC DNA]</scope>
    <source>
        <strain evidence="5 6">LN3S3</strain>
    </source>
</reference>
<evidence type="ECO:0000313" key="6">
    <source>
        <dbReference type="Proteomes" id="UP000316614"/>
    </source>
</evidence>
<dbReference type="PANTHER" id="PTHR21599:SF0">
    <property type="entry name" value="GLYCERATE KINASE"/>
    <property type="match status" value="1"/>
</dbReference>
<proteinExistence type="inferred from homology"/>